<proteinExistence type="predicted"/>
<reference evidence="1 2" key="1">
    <citation type="submission" date="2024-04" db="EMBL/GenBank/DDBJ databases">
        <authorList>
            <person name="Rising A."/>
            <person name="Reimegard J."/>
            <person name="Sonavane S."/>
            <person name="Akerstrom W."/>
            <person name="Nylinder S."/>
            <person name="Hedman E."/>
            <person name="Kallberg Y."/>
        </authorList>
    </citation>
    <scope>NUCLEOTIDE SEQUENCE [LARGE SCALE GENOMIC DNA]</scope>
</reference>
<accession>A0AAV2BDT2</accession>
<protein>
    <submittedName>
        <fullName evidence="1">Uncharacterized protein</fullName>
    </submittedName>
</protein>
<evidence type="ECO:0000313" key="1">
    <source>
        <dbReference type="EMBL" id="CAL1294092.1"/>
    </source>
</evidence>
<name>A0AAV2BDT2_9ARAC</name>
<gene>
    <name evidence="1" type="ORF">LARSCL_LOCUS18524</name>
</gene>
<evidence type="ECO:0000313" key="2">
    <source>
        <dbReference type="Proteomes" id="UP001497382"/>
    </source>
</evidence>
<comment type="caution">
    <text evidence="1">The sequence shown here is derived from an EMBL/GenBank/DDBJ whole genome shotgun (WGS) entry which is preliminary data.</text>
</comment>
<keyword evidence="2" id="KW-1185">Reference proteome</keyword>
<dbReference type="EMBL" id="CAXIEN010000338">
    <property type="protein sequence ID" value="CAL1294092.1"/>
    <property type="molecule type" value="Genomic_DNA"/>
</dbReference>
<dbReference type="Proteomes" id="UP001497382">
    <property type="component" value="Unassembled WGS sequence"/>
</dbReference>
<sequence>METNFEDFKITDEETSNGHNIHYSFPVRKLVVRQSWPLVSDYNIDCSLLPTSWKLGISYEQLIETGKISCLVSLTRTDRINNPVEVIVKVSVVNEKTECLRWPSEICSSQRMRTDEMIKGSFEDSRDPGLRSYVLSLDLFLRVTILVRSCHFTENFDRQRYFKGSDKGSLTSKK</sequence>
<organism evidence="1 2">
    <name type="scientific">Larinioides sclopetarius</name>
    <dbReference type="NCBI Taxonomy" id="280406"/>
    <lineage>
        <taxon>Eukaryota</taxon>
        <taxon>Metazoa</taxon>
        <taxon>Ecdysozoa</taxon>
        <taxon>Arthropoda</taxon>
        <taxon>Chelicerata</taxon>
        <taxon>Arachnida</taxon>
        <taxon>Araneae</taxon>
        <taxon>Araneomorphae</taxon>
        <taxon>Entelegynae</taxon>
        <taxon>Araneoidea</taxon>
        <taxon>Araneidae</taxon>
        <taxon>Larinioides</taxon>
    </lineage>
</organism>
<dbReference type="AlphaFoldDB" id="A0AAV2BDT2"/>